<dbReference type="AlphaFoldDB" id="A0A919XKM7"/>
<dbReference type="EMBL" id="BORQ01000007">
    <property type="protein sequence ID" value="GIO33961.1"/>
    <property type="molecule type" value="Genomic_DNA"/>
</dbReference>
<organism evidence="2 3">
    <name type="scientific">Paenibacillus albilobatus</name>
    <dbReference type="NCBI Taxonomy" id="2716884"/>
    <lineage>
        <taxon>Bacteria</taxon>
        <taxon>Bacillati</taxon>
        <taxon>Bacillota</taxon>
        <taxon>Bacilli</taxon>
        <taxon>Bacillales</taxon>
        <taxon>Paenibacillaceae</taxon>
        <taxon>Paenibacillus</taxon>
    </lineage>
</organism>
<name>A0A919XKM7_9BACL</name>
<comment type="caution">
    <text evidence="2">The sequence shown here is derived from an EMBL/GenBank/DDBJ whole genome shotgun (WGS) entry which is preliminary data.</text>
</comment>
<feature type="compositionally biased region" description="Basic and acidic residues" evidence="1">
    <location>
        <begin position="29"/>
        <end position="46"/>
    </location>
</feature>
<keyword evidence="3" id="KW-1185">Reference proteome</keyword>
<dbReference type="Proteomes" id="UP000679779">
    <property type="component" value="Unassembled WGS sequence"/>
</dbReference>
<sequence length="46" mass="4938">MPGPVPPPLSETATQAVDGFRQNPIPHDPNGRRDAFADKQDLALKA</sequence>
<evidence type="ECO:0000313" key="3">
    <source>
        <dbReference type="Proteomes" id="UP000679779"/>
    </source>
</evidence>
<evidence type="ECO:0000313" key="2">
    <source>
        <dbReference type="EMBL" id="GIO33961.1"/>
    </source>
</evidence>
<proteinExistence type="predicted"/>
<evidence type="ECO:0000256" key="1">
    <source>
        <dbReference type="SAM" id="MobiDB-lite"/>
    </source>
</evidence>
<feature type="region of interest" description="Disordered" evidence="1">
    <location>
        <begin position="19"/>
        <end position="46"/>
    </location>
</feature>
<protein>
    <submittedName>
        <fullName evidence="2">Uncharacterized protein</fullName>
    </submittedName>
</protein>
<reference evidence="2" key="1">
    <citation type="submission" date="2021-03" db="EMBL/GenBank/DDBJ databases">
        <title>Antimicrobial resistance genes in bacteria isolated from Japanese honey, and their potential for conferring macrolide and lincosamide resistance in the American foulbrood pathogen Paenibacillus larvae.</title>
        <authorList>
            <person name="Okamoto M."/>
            <person name="Kumagai M."/>
            <person name="Kanamori H."/>
            <person name="Takamatsu D."/>
        </authorList>
    </citation>
    <scope>NUCLEOTIDE SEQUENCE</scope>
    <source>
        <strain evidence="2">J2TS6</strain>
    </source>
</reference>
<accession>A0A919XKM7</accession>
<gene>
    <name evidence="2" type="ORF">J2TS6_51020</name>
</gene>